<accession>A0A3B0TR31</accession>
<gene>
    <name evidence="1" type="ORF">MNBD_BACTEROID03-2386</name>
</gene>
<protein>
    <submittedName>
        <fullName evidence="1">Uncharacterized protein</fullName>
    </submittedName>
</protein>
<reference evidence="1" key="1">
    <citation type="submission" date="2018-06" db="EMBL/GenBank/DDBJ databases">
        <authorList>
            <person name="Zhirakovskaya E."/>
        </authorList>
    </citation>
    <scope>NUCLEOTIDE SEQUENCE</scope>
</reference>
<evidence type="ECO:0000313" key="1">
    <source>
        <dbReference type="EMBL" id="VAW15857.1"/>
    </source>
</evidence>
<sequence>MKNLENSSSNKSQNGLNITVDESTYIQVTIEGSNQKINIAKVDTKFKTLNSAVFQIEINGSVQTVLQHEMPNVINKNNTAAYSGYVYMTNTQGIVLSSTLYRTGNIVAVYLPYSCWALDCGPLTLDEVVVTGPQARPRYSSAPFGGTSGWRYRNRYHSMGAAYARHYAKIELDNRIKANLDDIGPKPIKEYDDKCQGLKEAWEKYPKNEVAGFITKDGKSLITDIGGYDYSDVAYIHPLNGENYYIYNANEGSLLLNYEGQIRSYEYILIPVTAAFHTHAPCRDQEGDGISGTVSLHDRNIQEGSNINYWAIGCGGAAQYGSGDSFFNTQRGNLQNICAKIK</sequence>
<dbReference type="AlphaFoldDB" id="A0A3B0TR31"/>
<dbReference type="EMBL" id="UOEL01000127">
    <property type="protein sequence ID" value="VAW15857.1"/>
    <property type="molecule type" value="Genomic_DNA"/>
</dbReference>
<organism evidence="1">
    <name type="scientific">hydrothermal vent metagenome</name>
    <dbReference type="NCBI Taxonomy" id="652676"/>
    <lineage>
        <taxon>unclassified sequences</taxon>
        <taxon>metagenomes</taxon>
        <taxon>ecological metagenomes</taxon>
    </lineage>
</organism>
<proteinExistence type="predicted"/>
<name>A0A3B0TR31_9ZZZZ</name>